<organism evidence="1 2">
    <name type="scientific">Microcystis panniformis FACHB-1757</name>
    <dbReference type="NCBI Taxonomy" id="1638788"/>
    <lineage>
        <taxon>Bacteria</taxon>
        <taxon>Bacillati</taxon>
        <taxon>Cyanobacteriota</taxon>
        <taxon>Cyanophyceae</taxon>
        <taxon>Oscillatoriophycideae</taxon>
        <taxon>Chroococcales</taxon>
        <taxon>Microcystaceae</taxon>
        <taxon>Microcystis</taxon>
    </lineage>
</organism>
<protein>
    <submittedName>
        <fullName evidence="1">SAM-dependent methyltransferase</fullName>
    </submittedName>
</protein>
<keyword evidence="1" id="KW-0808">Transferase</keyword>
<proteinExistence type="predicted"/>
<dbReference type="GO" id="GO:0032259">
    <property type="term" value="P:methylation"/>
    <property type="evidence" value="ECO:0007669"/>
    <property type="project" value="UniProtKB-KW"/>
</dbReference>
<dbReference type="AlphaFoldDB" id="A0A0K1SAY9"/>
<dbReference type="GO" id="GO:0008168">
    <property type="term" value="F:methyltransferase activity"/>
    <property type="evidence" value="ECO:0007669"/>
    <property type="project" value="UniProtKB-KW"/>
</dbReference>
<dbReference type="PATRIC" id="fig|1638788.3.peg.6508"/>
<keyword evidence="2" id="KW-1185">Reference proteome</keyword>
<gene>
    <name evidence="1" type="ORF">VL20_6482</name>
</gene>
<dbReference type="EMBL" id="CP011339">
    <property type="protein sequence ID" value="AKV71203.1"/>
    <property type="molecule type" value="Genomic_DNA"/>
</dbReference>
<evidence type="ECO:0000313" key="2">
    <source>
        <dbReference type="Proteomes" id="UP000068167"/>
    </source>
</evidence>
<sequence length="81" mass="9311">MEPEQLEQILKEVYRVLRPGEFLPSWIFIDPLTRFLASLALFLQLFETDTACSLSMDLIRSLQAIGFRDCQQKLYAGGSLQ</sequence>
<reference evidence="1 2" key="1">
    <citation type="journal article" date="2016" name="Stand. Genomic Sci.">
        <title>Complete genome sequence and genomic characterization of Microcystis panniformis FACHB 1757 by third-generation sequencing.</title>
        <authorList>
            <person name="Zhang J.Y."/>
            <person name="Guan R."/>
            <person name="Zhang H.J."/>
            <person name="Li H."/>
            <person name="Xiao P."/>
            <person name="Yu G.L."/>
            <person name="Du L."/>
            <person name="Cao D.M."/>
            <person name="Zhu B.C."/>
            <person name="Li R.H."/>
            <person name="Lu Z.H."/>
        </authorList>
    </citation>
    <scope>NUCLEOTIDE SEQUENCE [LARGE SCALE GENOMIC DNA]</scope>
    <source>
        <strain evidence="1 2">FACHB-1757</strain>
    </source>
</reference>
<accession>A0A0K1SAY9</accession>
<dbReference type="Proteomes" id="UP000068167">
    <property type="component" value="Chromosome"/>
</dbReference>
<evidence type="ECO:0000313" key="1">
    <source>
        <dbReference type="EMBL" id="AKV71203.1"/>
    </source>
</evidence>
<keyword evidence="1" id="KW-0489">Methyltransferase</keyword>
<name>A0A0K1SAY9_9CHRO</name>
<dbReference type="KEGG" id="mpk:VL20_6482"/>